<comment type="caution">
    <text evidence="1">The sequence shown here is derived from an EMBL/GenBank/DDBJ whole genome shotgun (WGS) entry which is preliminary data.</text>
</comment>
<evidence type="ECO:0000313" key="1">
    <source>
        <dbReference type="EMBL" id="EEG30090.1"/>
    </source>
</evidence>
<reference evidence="1 2" key="1">
    <citation type="submission" date="2009-01" db="EMBL/GenBank/DDBJ databases">
        <authorList>
            <person name="Fulton L."/>
            <person name="Clifton S."/>
            <person name="Fulton B."/>
            <person name="Xu J."/>
            <person name="Minx P."/>
            <person name="Pepin K.H."/>
            <person name="Johnson M."/>
            <person name="Bhonagiri V."/>
            <person name="Nash W.E."/>
            <person name="Mardis E.R."/>
            <person name="Wilson R.K."/>
        </authorList>
    </citation>
    <scope>NUCLEOTIDE SEQUENCE [LARGE SCALE GENOMIC DNA]</scope>
    <source>
        <strain evidence="1 2">DSM 5476</strain>
    </source>
</reference>
<accession>C0EEL0</accession>
<organism evidence="1 2">
    <name type="scientific">[Clostridium] methylpentosum DSM 5476</name>
    <dbReference type="NCBI Taxonomy" id="537013"/>
    <lineage>
        <taxon>Bacteria</taxon>
        <taxon>Bacillati</taxon>
        <taxon>Bacillota</taxon>
        <taxon>Clostridia</taxon>
        <taxon>Eubacteriales</taxon>
        <taxon>Oscillospiraceae</taxon>
        <taxon>Oscillospiraceae incertae sedis</taxon>
    </lineage>
</organism>
<keyword evidence="2" id="KW-1185">Reference proteome</keyword>
<evidence type="ECO:0000313" key="2">
    <source>
        <dbReference type="Proteomes" id="UP000003340"/>
    </source>
</evidence>
<reference evidence="1 2" key="2">
    <citation type="submission" date="2009-02" db="EMBL/GenBank/DDBJ databases">
        <title>Draft genome sequence of Clostridium methylpentosum (DSM 5476).</title>
        <authorList>
            <person name="Sudarsanam P."/>
            <person name="Ley R."/>
            <person name="Guruge J."/>
            <person name="Turnbaugh P.J."/>
            <person name="Mahowald M."/>
            <person name="Liep D."/>
            <person name="Gordon J."/>
        </authorList>
    </citation>
    <scope>NUCLEOTIDE SEQUENCE [LARGE SCALE GENOMIC DNA]</scope>
    <source>
        <strain evidence="1 2">DSM 5476</strain>
    </source>
</reference>
<gene>
    <name evidence="1" type="ORF">CLOSTMETH_02283</name>
</gene>
<sequence length="52" mass="5973">MQFFSARFSGLLSSTAGAVRSYKRMNNCSQQEMDRLAQQREIFPFLIVLQVA</sequence>
<dbReference type="Proteomes" id="UP000003340">
    <property type="component" value="Unassembled WGS sequence"/>
</dbReference>
<dbReference type="AlphaFoldDB" id="C0EEL0"/>
<dbReference type="EMBL" id="ACEC01000074">
    <property type="protein sequence ID" value="EEG30090.1"/>
    <property type="molecule type" value="Genomic_DNA"/>
</dbReference>
<name>C0EEL0_9FIRM</name>
<dbReference type="HOGENOM" id="CLU_3078442_0_0_9"/>
<proteinExistence type="predicted"/>
<protein>
    <submittedName>
        <fullName evidence="1">Uncharacterized protein</fullName>
    </submittedName>
</protein>